<dbReference type="GO" id="GO:0016539">
    <property type="term" value="P:intein-mediated protein splicing"/>
    <property type="evidence" value="ECO:0007669"/>
    <property type="project" value="InterPro"/>
</dbReference>
<accession>S4RKE1</accession>
<dbReference type="GO" id="GO:0005113">
    <property type="term" value="F:patched binding"/>
    <property type="evidence" value="ECO:0007669"/>
    <property type="project" value="TreeGrafter"/>
</dbReference>
<dbReference type="SMART" id="SM00305">
    <property type="entry name" value="HintC"/>
    <property type="match status" value="1"/>
</dbReference>
<keyword evidence="3" id="KW-0862">Zinc</keyword>
<reference evidence="6" key="1">
    <citation type="submission" date="2025-08" db="UniProtKB">
        <authorList>
            <consortium name="Ensembl"/>
        </authorList>
    </citation>
    <scope>IDENTIFICATION</scope>
</reference>
<protein>
    <submittedName>
        <fullName evidence="6">Sonic hedgehog signaling molecule</fullName>
    </submittedName>
</protein>
<dbReference type="GO" id="GO:0007224">
    <property type="term" value="P:smoothened signaling pathway"/>
    <property type="evidence" value="ECO:0007669"/>
    <property type="project" value="TreeGrafter"/>
</dbReference>
<dbReference type="GO" id="GO:0005509">
    <property type="term" value="F:calcium ion binding"/>
    <property type="evidence" value="ECO:0007669"/>
    <property type="project" value="TreeGrafter"/>
</dbReference>
<sequence length="244" mass="26386">CFPGDSRVFVEGGRSKRLRDLRPGDRVLAARGPGSRPVYSDFLLFLDHEPHRRRLFLSVKTAAPARTLLVTPAHLVFAANSSDPRHARPVFASRVRPGMHVFVLDDRDGGARLRAARVERVSWVEAWGSLAPLTAHGTLVVDGFLASCYAVVELHDWAHAAFAPLRAAHAASGDLARGHRVARGGEGGGGGGGGGDSRFPGNCSGALEARSAHIHWYSRLLYGLGRLVLHDDRYHPLGMELEPC</sequence>
<dbReference type="Pfam" id="PF01079">
    <property type="entry name" value="Hint"/>
    <property type="match status" value="1"/>
</dbReference>
<dbReference type="InterPro" id="IPR050387">
    <property type="entry name" value="Hedgehog_Signaling"/>
</dbReference>
<dbReference type="PROSITE" id="PS50817">
    <property type="entry name" value="INTEIN_N_TER"/>
    <property type="match status" value="1"/>
</dbReference>
<organism evidence="6">
    <name type="scientific">Petromyzon marinus</name>
    <name type="common">Sea lamprey</name>
    <dbReference type="NCBI Taxonomy" id="7757"/>
    <lineage>
        <taxon>Eukaryota</taxon>
        <taxon>Metazoa</taxon>
        <taxon>Chordata</taxon>
        <taxon>Craniata</taxon>
        <taxon>Vertebrata</taxon>
        <taxon>Cyclostomata</taxon>
        <taxon>Hyperoartia</taxon>
        <taxon>Petromyzontiformes</taxon>
        <taxon>Petromyzontidae</taxon>
        <taxon>Petromyzon</taxon>
    </lineage>
</organism>
<dbReference type="GO" id="GO:0007267">
    <property type="term" value="P:cell-cell signaling"/>
    <property type="evidence" value="ECO:0007669"/>
    <property type="project" value="InterPro"/>
</dbReference>
<evidence type="ECO:0000259" key="4">
    <source>
        <dbReference type="SMART" id="SM00305"/>
    </source>
</evidence>
<dbReference type="GO" id="GO:0001708">
    <property type="term" value="P:cell fate specification"/>
    <property type="evidence" value="ECO:0007669"/>
    <property type="project" value="TreeGrafter"/>
</dbReference>
<dbReference type="PRINTS" id="PR00632">
    <property type="entry name" value="SONICHHOG"/>
</dbReference>
<dbReference type="Ensembl" id="ENSPMAT00000005698.1">
    <property type="protein sequence ID" value="ENSPMAP00000005674.1"/>
    <property type="gene ID" value="ENSPMAG00000005160.1"/>
</dbReference>
<dbReference type="GO" id="GO:0010468">
    <property type="term" value="P:regulation of gene expression"/>
    <property type="evidence" value="ECO:0007669"/>
    <property type="project" value="TreeGrafter"/>
</dbReference>
<keyword evidence="2" id="KW-0732">Signal</keyword>
<dbReference type="CDD" id="cd00081">
    <property type="entry name" value="Hint"/>
    <property type="match status" value="1"/>
</dbReference>
<dbReference type="GO" id="GO:0005615">
    <property type="term" value="C:extracellular space"/>
    <property type="evidence" value="ECO:0007669"/>
    <property type="project" value="TreeGrafter"/>
</dbReference>
<dbReference type="GeneTree" id="ENSGT00940000159119"/>
<dbReference type="SMART" id="SM00306">
    <property type="entry name" value="HintN"/>
    <property type="match status" value="1"/>
</dbReference>
<dbReference type="GO" id="GO:0016540">
    <property type="term" value="P:protein autoprocessing"/>
    <property type="evidence" value="ECO:0007669"/>
    <property type="project" value="InterPro"/>
</dbReference>
<dbReference type="HOGENOM" id="CLU_034686_2_0_1"/>
<dbReference type="Gene3D" id="2.170.16.10">
    <property type="entry name" value="Hedgehog/Intein (Hint) domain"/>
    <property type="match status" value="1"/>
</dbReference>
<dbReference type="InterPro" id="IPR001657">
    <property type="entry name" value="Hedgehog"/>
</dbReference>
<dbReference type="AlphaFoldDB" id="S4RKE1"/>
<feature type="domain" description="Hint" evidence="5">
    <location>
        <begin position="1"/>
        <end position="105"/>
    </location>
</feature>
<evidence type="ECO:0000256" key="3">
    <source>
        <dbReference type="ARBA" id="ARBA00022833"/>
    </source>
</evidence>
<evidence type="ECO:0000313" key="6">
    <source>
        <dbReference type="Ensembl" id="ENSPMAP00000005674.1"/>
    </source>
</evidence>
<keyword evidence="1" id="KW-0217">Developmental protein</keyword>
<evidence type="ECO:0000256" key="1">
    <source>
        <dbReference type="ARBA" id="ARBA00022473"/>
    </source>
</evidence>
<proteinExistence type="predicted"/>
<dbReference type="InterPro" id="IPR001767">
    <property type="entry name" value="Hedgehog_Hint"/>
</dbReference>
<dbReference type="PANTHER" id="PTHR11889">
    <property type="entry name" value="HEDGEHOG"/>
    <property type="match status" value="1"/>
</dbReference>
<dbReference type="STRING" id="7757.ENSPMAP00000005674"/>
<dbReference type="InterPro" id="IPR036844">
    <property type="entry name" value="Hint_dom_sf"/>
</dbReference>
<dbReference type="PANTHER" id="PTHR11889:SF36">
    <property type="entry name" value="SONIC HEDGEHOG PROTEIN"/>
    <property type="match status" value="1"/>
</dbReference>
<evidence type="ECO:0000256" key="2">
    <source>
        <dbReference type="ARBA" id="ARBA00022729"/>
    </source>
</evidence>
<dbReference type="MEROPS" id="C46.004"/>
<evidence type="ECO:0000259" key="5">
    <source>
        <dbReference type="SMART" id="SM00306"/>
    </source>
</evidence>
<reference evidence="6" key="2">
    <citation type="submission" date="2025-09" db="UniProtKB">
        <authorList>
            <consortium name="Ensembl"/>
        </authorList>
    </citation>
    <scope>IDENTIFICATION</scope>
</reference>
<dbReference type="InterPro" id="IPR003586">
    <property type="entry name" value="Hint_dom_C"/>
</dbReference>
<name>S4RKE1_PETMA</name>
<dbReference type="OMA" id="THWYVEI"/>
<feature type="domain" description="Hint" evidence="4">
    <location>
        <begin position="110"/>
        <end position="154"/>
    </location>
</feature>
<dbReference type="SUPFAM" id="SSF51294">
    <property type="entry name" value="Hedgehog/intein (Hint) domain"/>
    <property type="match status" value="1"/>
</dbReference>
<dbReference type="InterPro" id="IPR003587">
    <property type="entry name" value="Hint_dom_N"/>
</dbReference>
<dbReference type="InterPro" id="IPR006141">
    <property type="entry name" value="Intein_N"/>
</dbReference>
<dbReference type="GO" id="GO:0048731">
    <property type="term" value="P:system development"/>
    <property type="evidence" value="ECO:0007669"/>
    <property type="project" value="UniProtKB-ARBA"/>
</dbReference>
<dbReference type="FunFam" id="2.170.16.10:FF:000001">
    <property type="entry name" value="Indian hedgehog"/>
    <property type="match status" value="1"/>
</dbReference>